<dbReference type="AlphaFoldDB" id="A0A8H7WH95"/>
<dbReference type="InterPro" id="IPR025202">
    <property type="entry name" value="PLD-like_dom"/>
</dbReference>
<dbReference type="CDD" id="cd00138">
    <property type="entry name" value="PLDc_SF"/>
    <property type="match status" value="1"/>
</dbReference>
<evidence type="ECO:0000313" key="3">
    <source>
        <dbReference type="Proteomes" id="UP000664132"/>
    </source>
</evidence>
<feature type="domain" description="PLD phosphodiesterase" evidence="1">
    <location>
        <begin position="160"/>
        <end position="187"/>
    </location>
</feature>
<dbReference type="Gene3D" id="3.30.870.10">
    <property type="entry name" value="Endonuclease Chain A"/>
    <property type="match status" value="2"/>
</dbReference>
<gene>
    <name evidence="2" type="ORF">IFR04_002216</name>
</gene>
<evidence type="ECO:0000313" key="2">
    <source>
        <dbReference type="EMBL" id="KAG4424683.1"/>
    </source>
</evidence>
<organism evidence="2 3">
    <name type="scientific">Cadophora malorum</name>
    <dbReference type="NCBI Taxonomy" id="108018"/>
    <lineage>
        <taxon>Eukaryota</taxon>
        <taxon>Fungi</taxon>
        <taxon>Dikarya</taxon>
        <taxon>Ascomycota</taxon>
        <taxon>Pezizomycotina</taxon>
        <taxon>Leotiomycetes</taxon>
        <taxon>Helotiales</taxon>
        <taxon>Ploettnerulaceae</taxon>
        <taxon>Cadophora</taxon>
    </lineage>
</organism>
<dbReference type="SMART" id="SM00155">
    <property type="entry name" value="PLDc"/>
    <property type="match status" value="2"/>
</dbReference>
<dbReference type="Proteomes" id="UP000664132">
    <property type="component" value="Unassembled WGS sequence"/>
</dbReference>
<dbReference type="PANTHER" id="PTHR21248">
    <property type="entry name" value="CARDIOLIPIN SYNTHASE"/>
    <property type="match status" value="1"/>
</dbReference>
<protein>
    <recommendedName>
        <fullName evidence="1">PLD phosphodiesterase domain-containing protein</fullName>
    </recommendedName>
</protein>
<accession>A0A8H7WH95</accession>
<dbReference type="GO" id="GO:0032049">
    <property type="term" value="P:cardiolipin biosynthetic process"/>
    <property type="evidence" value="ECO:0007669"/>
    <property type="project" value="UniProtKB-ARBA"/>
</dbReference>
<dbReference type="EMBL" id="JAFJYH010000018">
    <property type="protein sequence ID" value="KAG4424683.1"/>
    <property type="molecule type" value="Genomic_DNA"/>
</dbReference>
<sequence length="472" mass="53045">MANLTKPLTEGWLYSLKKNTPTTTNDSPNYWASDASNLITTSQPLFFSLGTGSQILTSTLRKCEETTHELIIVTCFWAKSVSQEQISSLLQKLSAKGLAQNRKINVRLCFSSRSITQKLFQTSSLNGKIYPPSTWFDLGLPTPEDLTGLEMEVKSVFVRPFSVMHPKFILVDRKLAFMPSCNVSWENWFEGCIEMRGGITEKLFDFWVAFWAQGKTDLPAFLPTDNDFESTNVPTAGPDTATKPAPTQLITQTNFPNSLPPPQTILIPSSHHFNPRFLILSTPNPPPTPLNTFLLQAFSHAASTIYIQTPNLTCFPVITALHSALFRGVDVHLVTSSRLMILEQLVTAGTITEFEIWKLRRWYKKVCGKRNKQVDLERGENKVGGLKIGYYHPREGRLGEEEPVKSHLKMVIVDEEVTVLGSGNMDRASWYTSQELGVAIFSKEVASEIRRDVNVGLEGRVNYEEAPMYSIR</sequence>
<dbReference type="OrthoDB" id="2958217at2759"/>
<reference evidence="2" key="1">
    <citation type="submission" date="2021-02" db="EMBL/GenBank/DDBJ databases">
        <title>Genome sequence Cadophora malorum strain M34.</title>
        <authorList>
            <person name="Stefanovic E."/>
            <person name="Vu D."/>
            <person name="Scully C."/>
            <person name="Dijksterhuis J."/>
            <person name="Roader J."/>
            <person name="Houbraken J."/>
        </authorList>
    </citation>
    <scope>NUCLEOTIDE SEQUENCE</scope>
    <source>
        <strain evidence="2">M34</strain>
    </source>
</reference>
<feature type="domain" description="PLD phosphodiesterase" evidence="1">
    <location>
        <begin position="407"/>
        <end position="429"/>
    </location>
</feature>
<dbReference type="Pfam" id="PF13091">
    <property type="entry name" value="PLDc_2"/>
    <property type="match status" value="1"/>
</dbReference>
<comment type="caution">
    <text evidence="2">The sequence shown here is derived from an EMBL/GenBank/DDBJ whole genome shotgun (WGS) entry which is preliminary data.</text>
</comment>
<dbReference type="PANTHER" id="PTHR21248:SF11">
    <property type="entry name" value="PLD PHOSPHODIESTERASE DOMAIN-CONTAINING PROTEIN"/>
    <property type="match status" value="1"/>
</dbReference>
<proteinExistence type="predicted"/>
<evidence type="ECO:0000259" key="1">
    <source>
        <dbReference type="PROSITE" id="PS50035"/>
    </source>
</evidence>
<keyword evidence="3" id="KW-1185">Reference proteome</keyword>
<name>A0A8H7WH95_9HELO</name>
<dbReference type="InterPro" id="IPR001736">
    <property type="entry name" value="PLipase_D/transphosphatidylase"/>
</dbReference>
<dbReference type="PROSITE" id="PS50035">
    <property type="entry name" value="PLD"/>
    <property type="match status" value="2"/>
</dbReference>
<dbReference type="GO" id="GO:0030572">
    <property type="term" value="F:phosphatidyltransferase activity"/>
    <property type="evidence" value="ECO:0007669"/>
    <property type="project" value="UniProtKB-ARBA"/>
</dbReference>
<dbReference type="SUPFAM" id="SSF56024">
    <property type="entry name" value="Phospholipase D/nuclease"/>
    <property type="match status" value="2"/>
</dbReference>